<dbReference type="GO" id="GO:0008643">
    <property type="term" value="P:carbohydrate transport"/>
    <property type="evidence" value="ECO:0007669"/>
    <property type="project" value="InterPro"/>
</dbReference>
<keyword evidence="7" id="KW-1185">Reference proteome</keyword>
<evidence type="ECO:0000313" key="7">
    <source>
        <dbReference type="Proteomes" id="UP000192917"/>
    </source>
</evidence>
<dbReference type="GO" id="GO:0016887">
    <property type="term" value="F:ATP hydrolysis activity"/>
    <property type="evidence" value="ECO:0007669"/>
    <property type="project" value="InterPro"/>
</dbReference>
<feature type="domain" description="ABC transporter" evidence="5">
    <location>
        <begin position="4"/>
        <end position="234"/>
    </location>
</feature>
<dbReference type="AlphaFoldDB" id="A0A1Y6CRX0"/>
<keyword evidence="3" id="KW-0547">Nucleotide-binding</keyword>
<evidence type="ECO:0000256" key="2">
    <source>
        <dbReference type="ARBA" id="ARBA00022448"/>
    </source>
</evidence>
<dbReference type="STRING" id="560819.SAMN05428998_15029"/>
<dbReference type="FunFam" id="3.40.50.300:FF:000042">
    <property type="entry name" value="Maltose/maltodextrin ABC transporter, ATP-binding protein"/>
    <property type="match status" value="1"/>
</dbReference>
<dbReference type="InterPro" id="IPR003439">
    <property type="entry name" value="ABC_transporter-like_ATP-bd"/>
</dbReference>
<evidence type="ECO:0000256" key="1">
    <source>
        <dbReference type="ARBA" id="ARBA00005417"/>
    </source>
</evidence>
<organism evidence="6 7">
    <name type="scientific">Tistlia consotensis USBA 355</name>
    <dbReference type="NCBI Taxonomy" id="560819"/>
    <lineage>
        <taxon>Bacteria</taxon>
        <taxon>Pseudomonadati</taxon>
        <taxon>Pseudomonadota</taxon>
        <taxon>Alphaproteobacteria</taxon>
        <taxon>Rhodospirillales</taxon>
        <taxon>Rhodovibrionaceae</taxon>
        <taxon>Tistlia</taxon>
    </lineage>
</organism>
<comment type="similarity">
    <text evidence="1">Belongs to the ABC transporter superfamily.</text>
</comment>
<dbReference type="SUPFAM" id="SSF52540">
    <property type="entry name" value="P-loop containing nucleoside triphosphate hydrolases"/>
    <property type="match status" value="1"/>
</dbReference>
<dbReference type="PROSITE" id="PS50893">
    <property type="entry name" value="ABC_TRANSPORTER_2"/>
    <property type="match status" value="1"/>
</dbReference>
<dbReference type="SUPFAM" id="SSF50331">
    <property type="entry name" value="MOP-like"/>
    <property type="match status" value="1"/>
</dbReference>
<dbReference type="NCBIfam" id="NF008653">
    <property type="entry name" value="PRK11650.1"/>
    <property type="match status" value="1"/>
</dbReference>
<keyword evidence="4 6" id="KW-0067">ATP-binding</keyword>
<dbReference type="EMBL" id="FWZX01000050">
    <property type="protein sequence ID" value="SMF83596.1"/>
    <property type="molecule type" value="Genomic_DNA"/>
</dbReference>
<dbReference type="GO" id="GO:0055052">
    <property type="term" value="C:ATP-binding cassette (ABC) transporter complex, substrate-binding subunit-containing"/>
    <property type="evidence" value="ECO:0007669"/>
    <property type="project" value="TreeGrafter"/>
</dbReference>
<dbReference type="Proteomes" id="UP000192917">
    <property type="component" value="Unassembled WGS sequence"/>
</dbReference>
<dbReference type="InterPro" id="IPR047641">
    <property type="entry name" value="ABC_transpr_MalK/UgpC-like"/>
</dbReference>
<dbReference type="InterPro" id="IPR008995">
    <property type="entry name" value="Mo/tungstate-bd_C_term_dom"/>
</dbReference>
<dbReference type="InterPro" id="IPR015855">
    <property type="entry name" value="ABC_transpr_MalK-like"/>
</dbReference>
<proteinExistence type="inferred from homology"/>
<dbReference type="SMART" id="SM00382">
    <property type="entry name" value="AAA"/>
    <property type="match status" value="1"/>
</dbReference>
<dbReference type="Gene3D" id="2.40.50.100">
    <property type="match status" value="1"/>
</dbReference>
<name>A0A1Y6CRX0_9PROT</name>
<evidence type="ECO:0000256" key="4">
    <source>
        <dbReference type="ARBA" id="ARBA00022840"/>
    </source>
</evidence>
<dbReference type="InterPro" id="IPR040582">
    <property type="entry name" value="OB_MalK-like"/>
</dbReference>
<dbReference type="PROSITE" id="PS00211">
    <property type="entry name" value="ABC_TRANSPORTER_1"/>
    <property type="match status" value="1"/>
</dbReference>
<dbReference type="InterPro" id="IPR027417">
    <property type="entry name" value="P-loop_NTPase"/>
</dbReference>
<dbReference type="Pfam" id="PF17912">
    <property type="entry name" value="OB_MalK"/>
    <property type="match status" value="1"/>
</dbReference>
<gene>
    <name evidence="6" type="ORF">SAMN05428998_15029</name>
</gene>
<dbReference type="Gene3D" id="3.40.50.300">
    <property type="entry name" value="P-loop containing nucleotide triphosphate hydrolases"/>
    <property type="match status" value="1"/>
</dbReference>
<protein>
    <submittedName>
        <fullName evidence="6">Carbohydrate ABC transporter ATP-binding protein, CUT1 family</fullName>
    </submittedName>
</protein>
<evidence type="ECO:0000313" key="6">
    <source>
        <dbReference type="EMBL" id="SMF83596.1"/>
    </source>
</evidence>
<keyword evidence="2" id="KW-0813">Transport</keyword>
<dbReference type="InterPro" id="IPR017871">
    <property type="entry name" value="ABC_transporter-like_CS"/>
</dbReference>
<dbReference type="InterPro" id="IPR003593">
    <property type="entry name" value="AAA+_ATPase"/>
</dbReference>
<reference evidence="6 7" key="1">
    <citation type="submission" date="2017-04" db="EMBL/GenBank/DDBJ databases">
        <authorList>
            <person name="Afonso C.L."/>
            <person name="Miller P.J."/>
            <person name="Scott M.A."/>
            <person name="Spackman E."/>
            <person name="Goraichik I."/>
            <person name="Dimitrov K.M."/>
            <person name="Suarez D.L."/>
            <person name="Swayne D.E."/>
        </authorList>
    </citation>
    <scope>NUCLEOTIDE SEQUENCE [LARGE SCALE GENOMIC DNA]</scope>
    <source>
        <strain evidence="6 7">USBA 355</strain>
    </source>
</reference>
<dbReference type="Gene3D" id="2.40.50.140">
    <property type="entry name" value="Nucleic acid-binding proteins"/>
    <property type="match status" value="1"/>
</dbReference>
<dbReference type="PANTHER" id="PTHR43875:SF10">
    <property type="entry name" value="BLL2173 PROTEIN"/>
    <property type="match status" value="1"/>
</dbReference>
<dbReference type="Pfam" id="PF00005">
    <property type="entry name" value="ABC_tran"/>
    <property type="match status" value="1"/>
</dbReference>
<sequence>MAAVDIVGVRKAFGATEVIHGVDIAIADGQFVVLVGPSGCGKSTLLRMLAGLESITDGTISIDGKVVNLVPPKERDIAMVFQNYALYPHMSVFDNMGFSLKLRGAPKAEIDRRVKEAAAILDLDRLLERFPRQLSGGQRQRVAMGRAIVRDPKVFLFDEPLSNLDAKLRVAMRTEIRALHQRLRSTTVYVTHDQIEAMTMADKIVVMHDGRVEQIGEPLELYDRPDNLFVAGFIGSPAMNFLPGRIEAGAGPRFVSDGGVSLPLVAPPGGVGSGIDGRPVVLGVRPEHLHLADEGAAAEVLVVEPTGSEIQVFTKLGGADVMAVFRERHRFRPGDRIRVAPLPGQIHLFDAESGRRLVP</sequence>
<dbReference type="CDD" id="cd03301">
    <property type="entry name" value="ABC_MalK_N"/>
    <property type="match status" value="1"/>
</dbReference>
<dbReference type="GO" id="GO:0140359">
    <property type="term" value="F:ABC-type transporter activity"/>
    <property type="evidence" value="ECO:0007669"/>
    <property type="project" value="InterPro"/>
</dbReference>
<evidence type="ECO:0000259" key="5">
    <source>
        <dbReference type="PROSITE" id="PS50893"/>
    </source>
</evidence>
<accession>A0A1Y6CRX0</accession>
<dbReference type="GO" id="GO:0005524">
    <property type="term" value="F:ATP binding"/>
    <property type="evidence" value="ECO:0007669"/>
    <property type="project" value="UniProtKB-KW"/>
</dbReference>
<dbReference type="RefSeq" id="WP_085127186.1">
    <property type="nucleotide sequence ID" value="NZ_FWZX01000050.1"/>
</dbReference>
<evidence type="ECO:0000256" key="3">
    <source>
        <dbReference type="ARBA" id="ARBA00022741"/>
    </source>
</evidence>
<dbReference type="PANTHER" id="PTHR43875">
    <property type="entry name" value="MALTODEXTRIN IMPORT ATP-BINDING PROTEIN MSMX"/>
    <property type="match status" value="1"/>
</dbReference>
<dbReference type="InterPro" id="IPR012340">
    <property type="entry name" value="NA-bd_OB-fold"/>
</dbReference>